<dbReference type="InterPro" id="IPR036291">
    <property type="entry name" value="NAD(P)-bd_dom_sf"/>
</dbReference>
<accession>A0A0R2RG61</accession>
<feature type="non-terminal residue" evidence="6">
    <location>
        <position position="221"/>
    </location>
</feature>
<dbReference type="GO" id="GO:0050577">
    <property type="term" value="F:GDP-L-fucose synthase activity"/>
    <property type="evidence" value="ECO:0007669"/>
    <property type="project" value="TreeGrafter"/>
</dbReference>
<dbReference type="InterPro" id="IPR001509">
    <property type="entry name" value="Epimerase_deHydtase"/>
</dbReference>
<proteinExistence type="inferred from homology"/>
<dbReference type="EMBL" id="LIBO01000315">
    <property type="protein sequence ID" value="KRO60139.1"/>
    <property type="molecule type" value="Genomic_DNA"/>
</dbReference>
<evidence type="ECO:0000313" key="6">
    <source>
        <dbReference type="EMBL" id="KRO60139.1"/>
    </source>
</evidence>
<evidence type="ECO:0000256" key="2">
    <source>
        <dbReference type="ARBA" id="ARBA00022857"/>
    </source>
</evidence>
<evidence type="ECO:0000313" key="7">
    <source>
        <dbReference type="Proteomes" id="UP000051269"/>
    </source>
</evidence>
<sequence length="221" mass="24385">MKIFVAGHRGMVGSAVVRALEKKGGYQILTRTRAELDLTDPKAVSNWFEREKPDQVIDAAARVGGILENSKRPVEFLLENLRMQNNLMESAFGNGCGKFLFLGSSCIYPKHAEQPIREDSLLSGPLEPTNDAYALAKIAGVRLAQAYRDEYGRSAISAMPTNLYGPGDNFDPESSHALPGMITKFHRAKVKGESEVVLWGTGSPRREWLYVEDLADGLLML</sequence>
<gene>
    <name evidence="6" type="ORF">ABR82_09120</name>
</gene>
<keyword evidence="3" id="KW-0560">Oxidoreductase</keyword>
<dbReference type="GO" id="GO:0016853">
    <property type="term" value="F:isomerase activity"/>
    <property type="evidence" value="ECO:0007669"/>
    <property type="project" value="UniProtKB-KW"/>
</dbReference>
<feature type="domain" description="NAD-dependent epimerase/dehydratase" evidence="5">
    <location>
        <begin position="3"/>
        <end position="220"/>
    </location>
</feature>
<keyword evidence="4" id="KW-0413">Isomerase</keyword>
<dbReference type="Pfam" id="PF01370">
    <property type="entry name" value="Epimerase"/>
    <property type="match status" value="1"/>
</dbReference>
<organism evidence="6 7">
    <name type="scientific">Verrucomicrobia subdivision 6 bacterium BACL9 MAG-120507-bin52</name>
    <dbReference type="NCBI Taxonomy" id="1655590"/>
    <lineage>
        <taxon>Bacteria</taxon>
        <taxon>Pseudomonadati</taxon>
        <taxon>Verrucomicrobiota</taxon>
        <taxon>Verrucomicrobiia</taxon>
        <taxon>Verrucomicrobiales</taxon>
        <taxon>Verrucomicrobia subdivision 6</taxon>
    </lineage>
</organism>
<evidence type="ECO:0000256" key="1">
    <source>
        <dbReference type="ARBA" id="ARBA00005959"/>
    </source>
</evidence>
<dbReference type="PANTHER" id="PTHR43238:SF1">
    <property type="entry name" value="GDP-L-FUCOSE SYNTHASE"/>
    <property type="match status" value="1"/>
</dbReference>
<comment type="caution">
    <text evidence="6">The sequence shown here is derived from an EMBL/GenBank/DDBJ whole genome shotgun (WGS) entry which is preliminary data.</text>
</comment>
<protein>
    <submittedName>
        <fullName evidence="6">GDP-fucose synthetase</fullName>
    </submittedName>
</protein>
<dbReference type="Gene3D" id="3.40.50.720">
    <property type="entry name" value="NAD(P)-binding Rossmann-like Domain"/>
    <property type="match status" value="1"/>
</dbReference>
<reference evidence="6 7" key="1">
    <citation type="submission" date="2015-10" db="EMBL/GenBank/DDBJ databases">
        <title>Metagenome-Assembled Genomes uncover a global brackish microbiome.</title>
        <authorList>
            <person name="Hugerth L.W."/>
            <person name="Larsson J."/>
            <person name="Alneberg J."/>
            <person name="Lindh M.V."/>
            <person name="Legrand C."/>
            <person name="Pinhassi J."/>
            <person name="Andersson A.F."/>
        </authorList>
    </citation>
    <scope>NUCLEOTIDE SEQUENCE [LARGE SCALE GENOMIC DNA]</scope>
    <source>
        <strain evidence="6">BACL18 MAG-120507-bin52</strain>
    </source>
</reference>
<dbReference type="InterPro" id="IPR028614">
    <property type="entry name" value="GDP_fucose/colitose_synth"/>
</dbReference>
<name>A0A0R2RG61_9BACT</name>
<dbReference type="AlphaFoldDB" id="A0A0R2RG61"/>
<evidence type="ECO:0000256" key="3">
    <source>
        <dbReference type="ARBA" id="ARBA00023002"/>
    </source>
</evidence>
<evidence type="ECO:0000256" key="4">
    <source>
        <dbReference type="ARBA" id="ARBA00023235"/>
    </source>
</evidence>
<evidence type="ECO:0000259" key="5">
    <source>
        <dbReference type="Pfam" id="PF01370"/>
    </source>
</evidence>
<dbReference type="Proteomes" id="UP000051269">
    <property type="component" value="Unassembled WGS sequence"/>
</dbReference>
<dbReference type="CDD" id="cd05239">
    <property type="entry name" value="GDP_FS_SDR_e"/>
    <property type="match status" value="1"/>
</dbReference>
<dbReference type="SUPFAM" id="SSF51735">
    <property type="entry name" value="NAD(P)-binding Rossmann-fold domains"/>
    <property type="match status" value="1"/>
</dbReference>
<keyword evidence="2" id="KW-0521">NADP</keyword>
<comment type="similarity">
    <text evidence="1">Belongs to the NAD(P)-dependent epimerase/dehydratase family. Fucose synthase subfamily.</text>
</comment>
<dbReference type="PANTHER" id="PTHR43238">
    <property type="entry name" value="GDP-L-FUCOSE SYNTHASE"/>
    <property type="match status" value="1"/>
</dbReference>